<protein>
    <recommendedName>
        <fullName evidence="10">Transporter</fullName>
    </recommendedName>
</protein>
<dbReference type="Pfam" id="PF02321">
    <property type="entry name" value="OEP"/>
    <property type="match status" value="1"/>
</dbReference>
<dbReference type="Gene3D" id="1.20.1600.10">
    <property type="entry name" value="Outer membrane efflux proteins (OEP)"/>
    <property type="match status" value="1"/>
</dbReference>
<name>A0A227PCM4_9FLAO</name>
<dbReference type="RefSeq" id="WP_089479349.1">
    <property type="nucleotide sequence ID" value="NZ_MUGS01000014.1"/>
</dbReference>
<proteinExistence type="inferred from homology"/>
<comment type="subcellular location">
    <subcellularLocation>
        <location evidence="1">Cell outer membrane</location>
    </subcellularLocation>
</comment>
<dbReference type="OrthoDB" id="1413034at2"/>
<dbReference type="InterPro" id="IPR051906">
    <property type="entry name" value="TolC-like"/>
</dbReference>
<keyword evidence="7" id="KW-0998">Cell outer membrane</keyword>
<accession>A0A227PCM4</accession>
<dbReference type="EMBL" id="MUGS01000014">
    <property type="protein sequence ID" value="OXG07124.1"/>
    <property type="molecule type" value="Genomic_DNA"/>
</dbReference>
<dbReference type="AlphaFoldDB" id="A0A227PCM4"/>
<evidence type="ECO:0000256" key="3">
    <source>
        <dbReference type="ARBA" id="ARBA00022448"/>
    </source>
</evidence>
<evidence type="ECO:0000256" key="5">
    <source>
        <dbReference type="ARBA" id="ARBA00022692"/>
    </source>
</evidence>
<dbReference type="InterPro" id="IPR003423">
    <property type="entry name" value="OMP_efflux"/>
</dbReference>
<sequence length="448" mass="49653">MNHKIKTGLQLLGAILLGSLRLSAQESSYSLQELIEAAKKNNSLIRIKEYQVQEKMSKLKENKIKQYPSAIVDGTYQYSFNQPEITIPAGSLGTIDTGNGQTQLLPSQASKFPTGQKGSYNVGLNFYQPVTQLFKINTGLNMDKVDIKLGQAEKEKTALELQLAIEQLYYGAIIAQKQTDATKAKLELAKSRLYDAQGALTTGKTIQANLSGLQAVIAGEEQNLLKIEFQLQDYLAELSRLTTLSIVVLQPQDEEQGNINTFAVNDYKNLADHNPDMEIARLQKEKAVLAIQAAKESNLPDFGLVAGYYVQQGSPFLPKNSPFAGLSLKWNLQDLFSNNELKNQRQFQLRQAEETITYTQKQVNSTIDQTWRKVELSQGLIASAKKLVGYRKDALKEQQDKEDAGLGIKTALLEAKSQLAEAETDLYTAKLSNTIAIAELRNLAGQTK</sequence>
<comment type="caution">
    <text evidence="8">The sequence shown here is derived from an EMBL/GenBank/DDBJ whole genome shotgun (WGS) entry which is preliminary data.</text>
</comment>
<dbReference type="SUPFAM" id="SSF56954">
    <property type="entry name" value="Outer membrane efflux proteins (OEP)"/>
    <property type="match status" value="1"/>
</dbReference>
<evidence type="ECO:0008006" key="10">
    <source>
        <dbReference type="Google" id="ProtNLM"/>
    </source>
</evidence>
<dbReference type="GO" id="GO:1990281">
    <property type="term" value="C:efflux pump complex"/>
    <property type="evidence" value="ECO:0007669"/>
    <property type="project" value="TreeGrafter"/>
</dbReference>
<keyword evidence="6" id="KW-0472">Membrane</keyword>
<dbReference type="PANTHER" id="PTHR30026:SF20">
    <property type="entry name" value="OUTER MEMBRANE PROTEIN TOLC"/>
    <property type="match status" value="1"/>
</dbReference>
<evidence type="ECO:0000313" key="8">
    <source>
        <dbReference type="EMBL" id="OXG07124.1"/>
    </source>
</evidence>
<dbReference type="GO" id="GO:0015288">
    <property type="term" value="F:porin activity"/>
    <property type="evidence" value="ECO:0007669"/>
    <property type="project" value="TreeGrafter"/>
</dbReference>
<reference evidence="8 9" key="1">
    <citation type="submission" date="2016-11" db="EMBL/GenBank/DDBJ databases">
        <title>Whole genomes of Flavobacteriaceae.</title>
        <authorList>
            <person name="Stine C."/>
            <person name="Li C."/>
            <person name="Tadesse D."/>
        </authorList>
    </citation>
    <scope>NUCLEOTIDE SEQUENCE [LARGE SCALE GENOMIC DNA]</scope>
    <source>
        <strain evidence="8 9">DSM 24704</strain>
    </source>
</reference>
<gene>
    <name evidence="8" type="ORF">B0A64_09950</name>
</gene>
<evidence type="ECO:0000313" key="9">
    <source>
        <dbReference type="Proteomes" id="UP000214684"/>
    </source>
</evidence>
<keyword evidence="9" id="KW-1185">Reference proteome</keyword>
<dbReference type="Proteomes" id="UP000214684">
    <property type="component" value="Unassembled WGS sequence"/>
</dbReference>
<organism evidence="8 9">
    <name type="scientific">Flavobacterium araucananum</name>
    <dbReference type="NCBI Taxonomy" id="946678"/>
    <lineage>
        <taxon>Bacteria</taxon>
        <taxon>Pseudomonadati</taxon>
        <taxon>Bacteroidota</taxon>
        <taxon>Flavobacteriia</taxon>
        <taxon>Flavobacteriales</taxon>
        <taxon>Flavobacteriaceae</taxon>
        <taxon>Flavobacterium</taxon>
    </lineage>
</organism>
<evidence type="ECO:0000256" key="2">
    <source>
        <dbReference type="ARBA" id="ARBA00007613"/>
    </source>
</evidence>
<dbReference type="PANTHER" id="PTHR30026">
    <property type="entry name" value="OUTER MEMBRANE PROTEIN TOLC"/>
    <property type="match status" value="1"/>
</dbReference>
<keyword evidence="4" id="KW-1134">Transmembrane beta strand</keyword>
<keyword evidence="3" id="KW-0813">Transport</keyword>
<evidence type="ECO:0000256" key="6">
    <source>
        <dbReference type="ARBA" id="ARBA00023136"/>
    </source>
</evidence>
<keyword evidence="5" id="KW-0812">Transmembrane</keyword>
<comment type="similarity">
    <text evidence="2">Belongs to the outer membrane factor (OMF) (TC 1.B.17) family.</text>
</comment>
<evidence type="ECO:0000256" key="7">
    <source>
        <dbReference type="ARBA" id="ARBA00023237"/>
    </source>
</evidence>
<evidence type="ECO:0000256" key="4">
    <source>
        <dbReference type="ARBA" id="ARBA00022452"/>
    </source>
</evidence>
<dbReference type="GO" id="GO:0009279">
    <property type="term" value="C:cell outer membrane"/>
    <property type="evidence" value="ECO:0007669"/>
    <property type="project" value="UniProtKB-SubCell"/>
</dbReference>
<dbReference type="GO" id="GO:0015562">
    <property type="term" value="F:efflux transmembrane transporter activity"/>
    <property type="evidence" value="ECO:0007669"/>
    <property type="project" value="InterPro"/>
</dbReference>
<evidence type="ECO:0000256" key="1">
    <source>
        <dbReference type="ARBA" id="ARBA00004442"/>
    </source>
</evidence>